<accession>A0A0L8H5Q5</accession>
<dbReference type="EMBL" id="KQ419098">
    <property type="protein sequence ID" value="KOF84598.1"/>
    <property type="molecule type" value="Genomic_DNA"/>
</dbReference>
<dbReference type="OrthoDB" id="425014at2759"/>
<proteinExistence type="predicted"/>
<evidence type="ECO:0000313" key="1">
    <source>
        <dbReference type="EMBL" id="KOF84598.1"/>
    </source>
</evidence>
<organism evidence="1">
    <name type="scientific">Octopus bimaculoides</name>
    <name type="common">California two-spotted octopus</name>
    <dbReference type="NCBI Taxonomy" id="37653"/>
    <lineage>
        <taxon>Eukaryota</taxon>
        <taxon>Metazoa</taxon>
        <taxon>Spiralia</taxon>
        <taxon>Lophotrochozoa</taxon>
        <taxon>Mollusca</taxon>
        <taxon>Cephalopoda</taxon>
        <taxon>Coleoidea</taxon>
        <taxon>Octopodiformes</taxon>
        <taxon>Octopoda</taxon>
        <taxon>Incirrata</taxon>
        <taxon>Octopodidae</taxon>
        <taxon>Octopus</taxon>
    </lineage>
</organism>
<gene>
    <name evidence="1" type="ORF">OCBIM_22021765mg</name>
</gene>
<sequence length="93" mass="11223">LRKRYKDCEKENLKKLDMNKRDWEIDVLDRNKWRGTVRTGCNAWEEKMIQYSELKRACRKGTIESEINCEHWICLMCDRVLLSKAGYVNHEVT</sequence>
<protein>
    <submittedName>
        <fullName evidence="1">Uncharacterized protein</fullName>
    </submittedName>
</protein>
<reference evidence="1" key="1">
    <citation type="submission" date="2015-07" db="EMBL/GenBank/DDBJ databases">
        <title>MeaNS - Measles Nucleotide Surveillance Program.</title>
        <authorList>
            <person name="Tran T."/>
            <person name="Druce J."/>
        </authorList>
    </citation>
    <scope>NUCLEOTIDE SEQUENCE</scope>
    <source>
        <strain evidence="1">UCB-OBI-ISO-001</strain>
        <tissue evidence="1">Gonad</tissue>
    </source>
</reference>
<name>A0A0L8H5Q5_OCTBM</name>
<dbReference type="AlphaFoldDB" id="A0A0L8H5Q5"/>
<feature type="non-terminal residue" evidence="1">
    <location>
        <position position="1"/>
    </location>
</feature>